<dbReference type="EMBL" id="LJIX01000006">
    <property type="protein sequence ID" value="KQL17921.1"/>
    <property type="molecule type" value="Genomic_DNA"/>
</dbReference>
<accession>A0A0Q3QJE8</accession>
<evidence type="ECO:0000259" key="2">
    <source>
        <dbReference type="PROSITE" id="PS51186"/>
    </source>
</evidence>
<dbReference type="PROSITE" id="PS51186">
    <property type="entry name" value="GNAT"/>
    <property type="match status" value="1"/>
</dbReference>
<comment type="caution">
    <text evidence="3">The sequence shown here is derived from an EMBL/GenBank/DDBJ whole genome shotgun (WGS) entry which is preliminary data.</text>
</comment>
<dbReference type="RefSeq" id="WP_053479115.1">
    <property type="nucleotide sequence ID" value="NZ_CP041305.1"/>
</dbReference>
<name>A0A0Q3QJE8_9BACI</name>
<dbReference type="Gene3D" id="3.40.630.30">
    <property type="match status" value="1"/>
</dbReference>
<organism evidence="3 4">
    <name type="scientific">Cytobacillus solani</name>
    <dbReference type="NCBI Taxonomy" id="1637975"/>
    <lineage>
        <taxon>Bacteria</taxon>
        <taxon>Bacillati</taxon>
        <taxon>Bacillota</taxon>
        <taxon>Bacilli</taxon>
        <taxon>Bacillales</taxon>
        <taxon>Bacillaceae</taxon>
        <taxon>Cytobacillus</taxon>
    </lineage>
</organism>
<dbReference type="Pfam" id="PF13523">
    <property type="entry name" value="Acetyltransf_8"/>
    <property type="match status" value="1"/>
</dbReference>
<dbReference type="GO" id="GO:0016410">
    <property type="term" value="F:N-acyltransferase activity"/>
    <property type="evidence" value="ECO:0007669"/>
    <property type="project" value="TreeGrafter"/>
</dbReference>
<protein>
    <submittedName>
        <fullName evidence="3">2-aminoglycoside phosphotransferase</fullName>
    </submittedName>
</protein>
<dbReference type="PANTHER" id="PTHR31438">
    <property type="entry name" value="LYSINE N-ACYLTRANSFERASE C17G9.06C-RELATED"/>
    <property type="match status" value="1"/>
</dbReference>
<dbReference type="InterPro" id="IPR016181">
    <property type="entry name" value="Acyl_CoA_acyltransferase"/>
</dbReference>
<keyword evidence="3" id="KW-0808">Transferase</keyword>
<evidence type="ECO:0000313" key="3">
    <source>
        <dbReference type="EMBL" id="KQL17921.1"/>
    </source>
</evidence>
<evidence type="ECO:0000313" key="4">
    <source>
        <dbReference type="Proteomes" id="UP000050996"/>
    </source>
</evidence>
<dbReference type="AlphaFoldDB" id="A0A0Q3QJE8"/>
<dbReference type="InterPro" id="IPR000182">
    <property type="entry name" value="GNAT_dom"/>
</dbReference>
<gene>
    <name evidence="3" type="ORF">AN957_04390</name>
</gene>
<sequence length="180" mass="21516">MLFTNNHLLVRNLELKDNHLLAKWLSDPAVLEYYEGRDNPFDLKKVNQKFFDRKNEVNGCIIEYNKIEIGYIQYYQLDQNTRNEYGYEGNRENIYGIDQFIGEPNYWNKGIGTLLVQSMVNFLIEQKQADMVVMDPQIKNVRAIHCYEKCGFTKIKMLPKHELHEGEYRDCWLMEYKKGQ</sequence>
<keyword evidence="4" id="KW-1185">Reference proteome</keyword>
<dbReference type="Proteomes" id="UP000050996">
    <property type="component" value="Unassembled WGS sequence"/>
</dbReference>
<dbReference type="STRING" id="1637975.AN957_04390"/>
<keyword evidence="1" id="KW-0046">Antibiotic resistance</keyword>
<reference evidence="3 4" key="1">
    <citation type="submission" date="2015-09" db="EMBL/GenBank/DDBJ databases">
        <title>Genome sequencing project for genomic taxonomy and phylogenomics of Bacillus-like bacteria.</title>
        <authorList>
            <person name="Liu B."/>
            <person name="Wang J."/>
            <person name="Zhu Y."/>
            <person name="Liu G."/>
            <person name="Chen Q."/>
            <person name="Chen Z."/>
            <person name="Lan J."/>
            <person name="Che J."/>
            <person name="Ge C."/>
            <person name="Shi H."/>
            <person name="Pan Z."/>
            <person name="Liu X."/>
        </authorList>
    </citation>
    <scope>NUCLEOTIDE SEQUENCE [LARGE SCALE GENOMIC DNA]</scope>
    <source>
        <strain evidence="3 4">FJAT-18043</strain>
    </source>
</reference>
<proteinExistence type="predicted"/>
<feature type="domain" description="N-acetyltransferase" evidence="2">
    <location>
        <begin position="8"/>
        <end position="175"/>
    </location>
</feature>
<evidence type="ECO:0000256" key="1">
    <source>
        <dbReference type="ARBA" id="ARBA00023251"/>
    </source>
</evidence>
<dbReference type="PATRIC" id="fig|1637975.4.peg.561"/>
<dbReference type="PANTHER" id="PTHR31438:SF1">
    <property type="entry name" value="LYSINE N-ACYLTRANSFERASE C17G9.06C-RELATED"/>
    <property type="match status" value="1"/>
</dbReference>
<dbReference type="GO" id="GO:0046677">
    <property type="term" value="P:response to antibiotic"/>
    <property type="evidence" value="ECO:0007669"/>
    <property type="project" value="UniProtKB-KW"/>
</dbReference>
<dbReference type="SUPFAM" id="SSF55729">
    <property type="entry name" value="Acyl-CoA N-acyltransferases (Nat)"/>
    <property type="match status" value="1"/>
</dbReference>